<reference evidence="1" key="2">
    <citation type="submission" date="2020-09" db="EMBL/GenBank/DDBJ databases">
        <authorList>
            <person name="Sun Q."/>
            <person name="Ohkuma M."/>
        </authorList>
    </citation>
    <scope>NUCLEOTIDE SEQUENCE</scope>
    <source>
        <strain evidence="1">JCM 4125</strain>
    </source>
</reference>
<accession>A0A918LYJ8</accession>
<dbReference type="Proteomes" id="UP000646776">
    <property type="component" value="Unassembled WGS sequence"/>
</dbReference>
<evidence type="ECO:0008006" key="3">
    <source>
        <dbReference type="Google" id="ProtNLM"/>
    </source>
</evidence>
<evidence type="ECO:0000313" key="1">
    <source>
        <dbReference type="EMBL" id="GGT71450.1"/>
    </source>
</evidence>
<reference evidence="1" key="1">
    <citation type="journal article" date="2014" name="Int. J. Syst. Evol. Microbiol.">
        <title>Complete genome sequence of Corynebacterium casei LMG S-19264T (=DSM 44701T), isolated from a smear-ripened cheese.</title>
        <authorList>
            <consortium name="US DOE Joint Genome Institute (JGI-PGF)"/>
            <person name="Walter F."/>
            <person name="Albersmeier A."/>
            <person name="Kalinowski J."/>
            <person name="Ruckert C."/>
        </authorList>
    </citation>
    <scope>NUCLEOTIDE SEQUENCE</scope>
    <source>
        <strain evidence="1">JCM 4125</strain>
    </source>
</reference>
<dbReference type="EMBL" id="BMSA01000018">
    <property type="protein sequence ID" value="GGT71450.1"/>
    <property type="molecule type" value="Genomic_DNA"/>
</dbReference>
<organism evidence="1 2">
    <name type="scientific">Streptomyces phaeofaciens</name>
    <dbReference type="NCBI Taxonomy" id="68254"/>
    <lineage>
        <taxon>Bacteria</taxon>
        <taxon>Bacillati</taxon>
        <taxon>Actinomycetota</taxon>
        <taxon>Actinomycetes</taxon>
        <taxon>Kitasatosporales</taxon>
        <taxon>Streptomycetaceae</taxon>
        <taxon>Streptomyces</taxon>
    </lineage>
</organism>
<name>A0A918LYJ8_9ACTN</name>
<gene>
    <name evidence="1" type="ORF">GCM10010226_56800</name>
</gene>
<keyword evidence="2" id="KW-1185">Reference proteome</keyword>
<comment type="caution">
    <text evidence="1">The sequence shown here is derived from an EMBL/GenBank/DDBJ whole genome shotgun (WGS) entry which is preliminary data.</text>
</comment>
<evidence type="ECO:0000313" key="2">
    <source>
        <dbReference type="Proteomes" id="UP000646776"/>
    </source>
</evidence>
<protein>
    <recommendedName>
        <fullName evidence="3">Fibronectin type-III domain-containing protein</fullName>
    </recommendedName>
</protein>
<proteinExistence type="predicted"/>
<sequence>MAAALLTPTAFIGLVEPAEAATLHRVTVKGFLRVHDEAGLFASGETKTRNLDRTFELTHARPGTSWLISVCADHETRGDLSIRLRLRGEQVTSTVKLSLYEWEECDRTDLEDVATPAPRRIDNGGEVRYLLTAENQETSDDSAHANFSVTHDFGAPTEPTTVTATRQVDRLSGLRQVHITWGDTSADEKGYEIQNIATPDQTRRVGPNREFYDWPLPPRELQCFRVRALGDPTPSDWSALVCA</sequence>
<dbReference type="AlphaFoldDB" id="A0A918LYJ8"/>